<evidence type="ECO:0000313" key="8">
    <source>
        <dbReference type="Proteomes" id="UP000647424"/>
    </source>
</evidence>
<name>A0A927FFX5_9BURK</name>
<dbReference type="RefSeq" id="WP_191818377.1">
    <property type="nucleotide sequence ID" value="NZ_JACYFT010000001.1"/>
</dbReference>
<gene>
    <name evidence="7" type="ORF">IC609_05285</name>
</gene>
<dbReference type="Pfam" id="PF03899">
    <property type="entry name" value="ATP-synt_I"/>
    <property type="match status" value="1"/>
</dbReference>
<feature type="transmembrane region" description="Helical" evidence="6">
    <location>
        <begin position="146"/>
        <end position="171"/>
    </location>
</feature>
<accession>A0A927FFX5</accession>
<comment type="caution">
    <text evidence="7">The sequence shown here is derived from an EMBL/GenBank/DDBJ whole genome shotgun (WGS) entry which is preliminary data.</text>
</comment>
<dbReference type="InterPro" id="IPR005598">
    <property type="entry name" value="ATP_synth_I"/>
</dbReference>
<dbReference type="Proteomes" id="UP000647424">
    <property type="component" value="Unassembled WGS sequence"/>
</dbReference>
<evidence type="ECO:0000256" key="4">
    <source>
        <dbReference type="ARBA" id="ARBA00022989"/>
    </source>
</evidence>
<evidence type="ECO:0000256" key="1">
    <source>
        <dbReference type="ARBA" id="ARBA00004651"/>
    </source>
</evidence>
<dbReference type="GO" id="GO:0005886">
    <property type="term" value="C:plasma membrane"/>
    <property type="evidence" value="ECO:0007669"/>
    <property type="project" value="UniProtKB-SubCell"/>
</dbReference>
<dbReference type="AlphaFoldDB" id="A0A927FFX5"/>
<protein>
    <submittedName>
        <fullName evidence="7">ATP synthase subunit I</fullName>
    </submittedName>
</protein>
<evidence type="ECO:0000256" key="2">
    <source>
        <dbReference type="ARBA" id="ARBA00022475"/>
    </source>
</evidence>
<feature type="transmembrane region" description="Helical" evidence="6">
    <location>
        <begin position="83"/>
        <end position="106"/>
    </location>
</feature>
<keyword evidence="5 6" id="KW-0472">Membrane</keyword>
<feature type="transmembrane region" description="Helical" evidence="6">
    <location>
        <begin position="57"/>
        <end position="77"/>
    </location>
</feature>
<feature type="transmembrane region" description="Helical" evidence="6">
    <location>
        <begin position="118"/>
        <end position="140"/>
    </location>
</feature>
<proteinExistence type="predicted"/>
<evidence type="ECO:0000313" key="7">
    <source>
        <dbReference type="EMBL" id="MBD8049946.1"/>
    </source>
</evidence>
<comment type="subcellular location">
    <subcellularLocation>
        <location evidence="1">Cell membrane</location>
        <topology evidence="1">Multi-pass membrane protein</topology>
    </subcellularLocation>
</comment>
<dbReference type="EMBL" id="JACYFT010000001">
    <property type="protein sequence ID" value="MBD8049946.1"/>
    <property type="molecule type" value="Genomic_DNA"/>
</dbReference>
<keyword evidence="2" id="KW-1003">Cell membrane</keyword>
<keyword evidence="8" id="KW-1185">Reference proteome</keyword>
<organism evidence="7 8">
    <name type="scientific">Limnohabitans radicicola</name>
    <dbReference type="NCBI Taxonomy" id="2771427"/>
    <lineage>
        <taxon>Bacteria</taxon>
        <taxon>Pseudomonadati</taxon>
        <taxon>Pseudomonadota</taxon>
        <taxon>Betaproteobacteria</taxon>
        <taxon>Burkholderiales</taxon>
        <taxon>Comamonadaceae</taxon>
        <taxon>Limnohabitans</taxon>
    </lineage>
</organism>
<keyword evidence="3 6" id="KW-0812">Transmembrane</keyword>
<evidence type="ECO:0000256" key="3">
    <source>
        <dbReference type="ARBA" id="ARBA00022692"/>
    </source>
</evidence>
<evidence type="ECO:0000256" key="6">
    <source>
        <dbReference type="SAM" id="Phobius"/>
    </source>
</evidence>
<sequence length="177" mass="19072">MSTIVDDSDQGTAHNPRAEVSWVDADVANEGLEPDFKPLTPEQATAWRQRNPLTSPWRVLVLQLLVGLVVAVLTGVVSGQFRLAASVAWGAVSVVVPGVVFARALARQMRQSQAGAALVGLFVWELVKVVLTVALLLAAPKVVSDLSWLALVAGFVVTMKVYWLAMALGWMQRKAQT</sequence>
<keyword evidence="4 6" id="KW-1133">Transmembrane helix</keyword>
<evidence type="ECO:0000256" key="5">
    <source>
        <dbReference type="ARBA" id="ARBA00023136"/>
    </source>
</evidence>
<reference evidence="7" key="1">
    <citation type="submission" date="2020-09" db="EMBL/GenBank/DDBJ databases">
        <title>Genome seq and assembly of Limnohabitants sp.</title>
        <authorList>
            <person name="Chhetri G."/>
        </authorList>
    </citation>
    <scope>NUCLEOTIDE SEQUENCE</scope>
    <source>
        <strain evidence="7">JUR4</strain>
    </source>
</reference>